<dbReference type="EMBL" id="JAFCMP010000193">
    <property type="protein sequence ID" value="KAG5183654.1"/>
    <property type="molecule type" value="Genomic_DNA"/>
</dbReference>
<sequence>MQLELRLGAEIRVPQQFSGDAETTQRYINDALDRWALSEEDRAASYNDKVNTATCVSLKEKHAVGRLQHDLRGVVQELRAAMSPAVHGEVTGHRSYFLAIALVTTAGARQIELLRGVHFDDDDDQPNGIFTLAKGNADNFQKQCIVDDAVWRAAFDHWSGLPHPTTNYQRGLLKLLKSLGSTDGRGRAARPTVDAEIASERLGHDTSSRSGRCYMDVRQVPALTPGKLAEYRAWVAPEGPQQPPAKRRKMLAVEDKLNSPAATPVRSVEAMLREVGCMTQRLNQLIHKSAPLGERLALATEELELLTHAASP</sequence>
<organism evidence="1 2">
    <name type="scientific">Tribonema minus</name>
    <dbReference type="NCBI Taxonomy" id="303371"/>
    <lineage>
        <taxon>Eukaryota</taxon>
        <taxon>Sar</taxon>
        <taxon>Stramenopiles</taxon>
        <taxon>Ochrophyta</taxon>
        <taxon>PX clade</taxon>
        <taxon>Xanthophyceae</taxon>
        <taxon>Tribonematales</taxon>
        <taxon>Tribonemataceae</taxon>
        <taxon>Tribonema</taxon>
    </lineage>
</organism>
<comment type="caution">
    <text evidence="1">The sequence shown here is derived from an EMBL/GenBank/DDBJ whole genome shotgun (WGS) entry which is preliminary data.</text>
</comment>
<dbReference type="AlphaFoldDB" id="A0A836CFG6"/>
<reference evidence="1" key="1">
    <citation type="submission" date="2021-02" db="EMBL/GenBank/DDBJ databases">
        <title>First Annotated Genome of the Yellow-green Alga Tribonema minus.</title>
        <authorList>
            <person name="Mahan K.M."/>
        </authorList>
    </citation>
    <scope>NUCLEOTIDE SEQUENCE</scope>
    <source>
        <strain evidence="1">UTEX B ZZ1240</strain>
    </source>
</reference>
<proteinExistence type="predicted"/>
<keyword evidence="2" id="KW-1185">Reference proteome</keyword>
<evidence type="ECO:0000313" key="1">
    <source>
        <dbReference type="EMBL" id="KAG5183654.1"/>
    </source>
</evidence>
<gene>
    <name evidence="1" type="ORF">JKP88DRAFT_255726</name>
</gene>
<name>A0A836CFG6_9STRA</name>
<evidence type="ECO:0000313" key="2">
    <source>
        <dbReference type="Proteomes" id="UP000664859"/>
    </source>
</evidence>
<dbReference type="Proteomes" id="UP000664859">
    <property type="component" value="Unassembled WGS sequence"/>
</dbReference>
<protein>
    <submittedName>
        <fullName evidence="1">Uncharacterized protein</fullName>
    </submittedName>
</protein>
<accession>A0A836CFG6</accession>